<proteinExistence type="predicted"/>
<dbReference type="EMBL" id="CP025958">
    <property type="protein sequence ID" value="AWM38765.1"/>
    <property type="molecule type" value="Genomic_DNA"/>
</dbReference>
<evidence type="ECO:0000313" key="2">
    <source>
        <dbReference type="Proteomes" id="UP000245802"/>
    </source>
</evidence>
<keyword evidence="2" id="KW-1185">Reference proteome</keyword>
<dbReference type="RefSeq" id="WP_010036356.1">
    <property type="nucleotide sequence ID" value="NZ_CP025958.1"/>
</dbReference>
<reference evidence="1 2" key="1">
    <citation type="submission" date="2018-01" db="EMBL/GenBank/DDBJ databases">
        <title>G. obscuriglobus.</title>
        <authorList>
            <person name="Franke J."/>
            <person name="Blomberg W."/>
            <person name="Selmecki A."/>
        </authorList>
    </citation>
    <scope>NUCLEOTIDE SEQUENCE [LARGE SCALE GENOMIC DNA]</scope>
    <source>
        <strain evidence="1 2">DSM 5831</strain>
    </source>
</reference>
<sequence>MNTNGASRFRPALERFEVRDVPAVFTFDLPGETGVGEFTDPSGVNPALSSQSLPVSDLTLTFQGTYLTSANAVTTPMAEYQNGLFVGLSAAFDLPAASGAYQQLLLSGGAATGVDAAGTQFTSPVLAAANKPYVKIDFTGLEVIPPQVNVRVLLDDDTITSVLINFTQAELNVNGIKAAERVKDELKSLGIDVDAGTGVVTVWGKGDANQRRASVRHSAAPGAIFYLPHVSGHYGATGKSDRNFPTGTAN</sequence>
<dbReference type="Proteomes" id="UP000245802">
    <property type="component" value="Chromosome"/>
</dbReference>
<gene>
    <name evidence="1" type="ORF">C1280_18410</name>
</gene>
<accession>A0A2Z3H726</accession>
<dbReference type="KEGG" id="gog:C1280_18410"/>
<protein>
    <submittedName>
        <fullName evidence="1">Uncharacterized protein</fullName>
    </submittedName>
</protein>
<name>A0A2Z3H726_9BACT</name>
<organism evidence="1 2">
    <name type="scientific">Gemmata obscuriglobus</name>
    <dbReference type="NCBI Taxonomy" id="114"/>
    <lineage>
        <taxon>Bacteria</taxon>
        <taxon>Pseudomonadati</taxon>
        <taxon>Planctomycetota</taxon>
        <taxon>Planctomycetia</taxon>
        <taxon>Gemmatales</taxon>
        <taxon>Gemmataceae</taxon>
        <taxon>Gemmata</taxon>
    </lineage>
</organism>
<evidence type="ECO:0000313" key="1">
    <source>
        <dbReference type="EMBL" id="AWM38765.1"/>
    </source>
</evidence>
<dbReference type="AlphaFoldDB" id="A0A2Z3H726"/>